<gene>
    <name evidence="9" type="ORF">HAKA00212_LOCUS18242</name>
</gene>
<keyword evidence="4 7" id="KW-0963">Cytoplasm</keyword>
<sequence>MESATGSVSADKLVPDGEIGAGNETLPSNLPPPPLQASASPPPQNGASTQEENNDNDSRASNSGTEPDLSTPKKGHVPARSSLSDVEFQIPGRAIYNIQDLQHFSKSRTYSELMMFIRICNEKVKGLKVSDIQEHSEIIGGLLGLLDTLEGWVGEHPPLQQPMRFGNKAFRAWHAQLVEESPALVRALLPAKVAGASLELSPYLCTSFGNETRIDYGTGHETNFVVFLCCLFKLKVLPRADLPAAVLRVFARYLRLCHRLQAAYVMEPAGSHGVWGLDDYHCLPFLWGAAQLVGHPSIEPSSIHDDSIIRENKDEYLYLSGIDFVKQLKKGAPFAESSPMLNDISAIPQWRKVNTGMFRLYEGEVLGKFPVIQHFLFGNILPASWVPAAVPGFELPFPPESPGSSMPGSPGSPFLAHPGLAPLFRGRSASSMSAHSGDEMPPLGPMAHAPWAPEPEPLLPSPGGSVRASRTNSFSLDDVHHQAHAFRTGV</sequence>
<dbReference type="InterPro" id="IPR004327">
    <property type="entry name" value="Phstyr_phstse_ac"/>
</dbReference>
<evidence type="ECO:0000256" key="8">
    <source>
        <dbReference type="SAM" id="MobiDB-lite"/>
    </source>
</evidence>
<dbReference type="InterPro" id="IPR043170">
    <property type="entry name" value="PTPA_C_lid"/>
</dbReference>
<dbReference type="GO" id="GO:0007052">
    <property type="term" value="P:mitotic spindle organization"/>
    <property type="evidence" value="ECO:0007669"/>
    <property type="project" value="TreeGrafter"/>
</dbReference>
<evidence type="ECO:0000256" key="3">
    <source>
        <dbReference type="ARBA" id="ARBA00011019"/>
    </source>
</evidence>
<comment type="similarity">
    <text evidence="3 7">Belongs to the PTPA-type PPIase family.</text>
</comment>
<dbReference type="FunFam" id="1.20.120.1150:FF:000002">
    <property type="entry name" value="Serine/threonine-protein phosphatase 2A activator"/>
    <property type="match status" value="1"/>
</dbReference>
<dbReference type="SUPFAM" id="SSF140984">
    <property type="entry name" value="PTPA-like"/>
    <property type="match status" value="1"/>
</dbReference>
<evidence type="ECO:0000256" key="6">
    <source>
        <dbReference type="ARBA" id="ARBA00023235"/>
    </source>
</evidence>
<dbReference type="EMBL" id="HBIU01040047">
    <property type="protein sequence ID" value="CAE0639427.1"/>
    <property type="molecule type" value="Transcribed_RNA"/>
</dbReference>
<dbReference type="GO" id="GO:0005737">
    <property type="term" value="C:cytoplasm"/>
    <property type="evidence" value="ECO:0007669"/>
    <property type="project" value="UniProtKB-SubCell"/>
</dbReference>
<keyword evidence="6 7" id="KW-0413">Isomerase</keyword>
<feature type="region of interest" description="Disordered" evidence="8">
    <location>
        <begin position="1"/>
        <end position="82"/>
    </location>
</feature>
<dbReference type="Pfam" id="PF03095">
    <property type="entry name" value="PTPA"/>
    <property type="match status" value="1"/>
</dbReference>
<keyword evidence="5 7" id="KW-0697">Rotamase</keyword>
<protein>
    <recommendedName>
        <fullName evidence="7">Serine/threonine-protein phosphatase 2A activator</fullName>
        <ecNumber evidence="7">5.2.1.8</ecNumber>
    </recommendedName>
    <alternativeName>
        <fullName evidence="7">Phosphotyrosyl phosphatase activator</fullName>
    </alternativeName>
</protein>
<comment type="catalytic activity">
    <reaction evidence="1 7">
        <text>[protein]-peptidylproline (omega=180) = [protein]-peptidylproline (omega=0)</text>
        <dbReference type="Rhea" id="RHEA:16237"/>
        <dbReference type="Rhea" id="RHEA-COMP:10747"/>
        <dbReference type="Rhea" id="RHEA-COMP:10748"/>
        <dbReference type="ChEBI" id="CHEBI:83833"/>
        <dbReference type="ChEBI" id="CHEBI:83834"/>
        <dbReference type="EC" id="5.2.1.8"/>
    </reaction>
</comment>
<dbReference type="PANTHER" id="PTHR10012:SF0">
    <property type="entry name" value="SERINE_THREONINE-PROTEIN PHOSPHATASE 2A ACTIVATOR"/>
    <property type="match status" value="1"/>
</dbReference>
<dbReference type="GO" id="GO:0003755">
    <property type="term" value="F:peptidyl-prolyl cis-trans isomerase activity"/>
    <property type="evidence" value="ECO:0007669"/>
    <property type="project" value="UniProtKB-KW"/>
</dbReference>
<dbReference type="GO" id="GO:0008160">
    <property type="term" value="F:protein tyrosine phosphatase activator activity"/>
    <property type="evidence" value="ECO:0007669"/>
    <property type="project" value="TreeGrafter"/>
</dbReference>
<evidence type="ECO:0000256" key="4">
    <source>
        <dbReference type="ARBA" id="ARBA00022490"/>
    </source>
</evidence>
<dbReference type="AlphaFoldDB" id="A0A7S3Y2V7"/>
<evidence type="ECO:0000313" key="9">
    <source>
        <dbReference type="EMBL" id="CAE0639427.1"/>
    </source>
</evidence>
<dbReference type="EC" id="5.2.1.8" evidence="7"/>
<organism evidence="9">
    <name type="scientific">Heterosigma akashiwo</name>
    <name type="common">Chromophytic alga</name>
    <name type="synonym">Heterosigma carterae</name>
    <dbReference type="NCBI Taxonomy" id="2829"/>
    <lineage>
        <taxon>Eukaryota</taxon>
        <taxon>Sar</taxon>
        <taxon>Stramenopiles</taxon>
        <taxon>Ochrophyta</taxon>
        <taxon>Raphidophyceae</taxon>
        <taxon>Chattonellales</taxon>
        <taxon>Chattonellaceae</taxon>
        <taxon>Heterosigma</taxon>
    </lineage>
</organism>
<evidence type="ECO:0000256" key="2">
    <source>
        <dbReference type="ARBA" id="ARBA00004496"/>
    </source>
</evidence>
<proteinExistence type="inferred from homology"/>
<feature type="region of interest" description="Disordered" evidence="8">
    <location>
        <begin position="428"/>
        <end position="476"/>
    </location>
</feature>
<name>A0A7S3Y2V7_HETAK</name>
<dbReference type="Gene3D" id="1.20.120.1150">
    <property type="match status" value="1"/>
</dbReference>
<dbReference type="GO" id="GO:0000159">
    <property type="term" value="C:protein phosphatase type 2A complex"/>
    <property type="evidence" value="ECO:0007669"/>
    <property type="project" value="TreeGrafter"/>
</dbReference>
<dbReference type="PANTHER" id="PTHR10012">
    <property type="entry name" value="SERINE/THREONINE-PROTEIN PHOSPHATASE 2A REGULATORY SUBUNIT B"/>
    <property type="match status" value="1"/>
</dbReference>
<evidence type="ECO:0000256" key="1">
    <source>
        <dbReference type="ARBA" id="ARBA00000971"/>
    </source>
</evidence>
<accession>A0A7S3Y2V7</accession>
<comment type="function">
    <text evidence="7">PPIases accelerate the folding of proteins. It catalyzes the cis-trans isomerization of proline imidic peptide bonds in oligopeptides.</text>
</comment>
<feature type="compositionally biased region" description="Pro residues" evidence="8">
    <location>
        <begin position="29"/>
        <end position="44"/>
    </location>
</feature>
<dbReference type="InterPro" id="IPR037218">
    <property type="entry name" value="PTPA_sf"/>
</dbReference>
<dbReference type="CDD" id="cd04087">
    <property type="entry name" value="PTPA"/>
    <property type="match status" value="1"/>
</dbReference>
<reference evidence="9" key="1">
    <citation type="submission" date="2021-01" db="EMBL/GenBank/DDBJ databases">
        <authorList>
            <person name="Corre E."/>
            <person name="Pelletier E."/>
            <person name="Niang G."/>
            <person name="Scheremetjew M."/>
            <person name="Finn R."/>
            <person name="Kale V."/>
            <person name="Holt S."/>
            <person name="Cochrane G."/>
            <person name="Meng A."/>
            <person name="Brown T."/>
            <person name="Cohen L."/>
        </authorList>
    </citation>
    <scope>NUCLEOTIDE SEQUENCE</scope>
    <source>
        <strain evidence="9">CCMP3107</strain>
    </source>
</reference>
<evidence type="ECO:0000256" key="7">
    <source>
        <dbReference type="RuleBase" id="RU361210"/>
    </source>
</evidence>
<comment type="subcellular location">
    <subcellularLocation>
        <location evidence="2 7">Cytoplasm</location>
    </subcellularLocation>
</comment>
<evidence type="ECO:0000256" key="5">
    <source>
        <dbReference type="ARBA" id="ARBA00023110"/>
    </source>
</evidence>
<dbReference type="GO" id="GO:0005634">
    <property type="term" value="C:nucleus"/>
    <property type="evidence" value="ECO:0007669"/>
    <property type="project" value="TreeGrafter"/>
</dbReference>